<reference evidence="1 2" key="1">
    <citation type="submission" date="2019-05" db="EMBL/GenBank/DDBJ databases">
        <title>Polaribacter aestuariivivens sp. nov., isolated from a tidal flat.</title>
        <authorList>
            <person name="Yoon J.-H."/>
        </authorList>
    </citation>
    <scope>NUCLEOTIDE SEQUENCE [LARGE SCALE GENOMIC DNA]</scope>
    <source>
        <strain evidence="1 2">DBTF-3</strain>
    </source>
</reference>
<organism evidence="1 2">
    <name type="scientific">Polaribacter aestuariivivens</name>
    <dbReference type="NCBI Taxonomy" id="2304626"/>
    <lineage>
        <taxon>Bacteria</taxon>
        <taxon>Pseudomonadati</taxon>
        <taxon>Bacteroidota</taxon>
        <taxon>Flavobacteriia</taxon>
        <taxon>Flavobacteriales</taxon>
        <taxon>Flavobacteriaceae</taxon>
    </lineage>
</organism>
<gene>
    <name evidence="1" type="ORF">FDT66_11275</name>
</gene>
<evidence type="ECO:0000313" key="1">
    <source>
        <dbReference type="EMBL" id="TMM29686.1"/>
    </source>
</evidence>
<name>A0A5S3N9R9_9FLAO</name>
<accession>A0A5S3N9R9</accession>
<comment type="caution">
    <text evidence="1">The sequence shown here is derived from an EMBL/GenBank/DDBJ whole genome shotgun (WGS) entry which is preliminary data.</text>
</comment>
<dbReference type="OrthoDB" id="1441917at2"/>
<dbReference type="Proteomes" id="UP000307140">
    <property type="component" value="Unassembled WGS sequence"/>
</dbReference>
<dbReference type="RefSeq" id="WP_138536551.1">
    <property type="nucleotide sequence ID" value="NZ_VANR01000005.1"/>
</dbReference>
<proteinExistence type="predicted"/>
<dbReference type="EMBL" id="VANR01000005">
    <property type="protein sequence ID" value="TMM29686.1"/>
    <property type="molecule type" value="Genomic_DNA"/>
</dbReference>
<dbReference type="AlphaFoldDB" id="A0A5S3N9R9"/>
<evidence type="ECO:0000313" key="2">
    <source>
        <dbReference type="Proteomes" id="UP000307140"/>
    </source>
</evidence>
<sequence>MKILGEYIKDKKLKELSTLINKRIWLIKCSNLGANLKENIYTSNLFEIPFFWKNEFGIEQSKKLEFQCEWNEEEETLIDYYNLKIKVAEREKFAGNFENILTQNSSSGINSNISFSEFIISKILILSREEVADQQIEIRHDEGILFIDKNGNKILLSAEIKCTGQVEFINNLSVINNRIKELKIRKTLGNTV</sequence>
<keyword evidence="2" id="KW-1185">Reference proteome</keyword>
<protein>
    <submittedName>
        <fullName evidence="1">Uncharacterized protein</fullName>
    </submittedName>
</protein>